<dbReference type="Proteomes" id="UP001321486">
    <property type="component" value="Chromosome"/>
</dbReference>
<feature type="signal peptide" evidence="2">
    <location>
        <begin position="1"/>
        <end position="18"/>
    </location>
</feature>
<proteinExistence type="predicted"/>
<sequence length="264" mass="26663">MGATCIALVGGFAQVAQAALPTGPTTTGLTGSRPGATALSFRISDQVAASVDVATGNLLVATQGLALPGVNNTIPIGETYNSLGWQTGSNSTAAAYNWSLGLASAGSLSVVGTNVIYTGGDGVTWKLTPVSGSSTAFTSPAGFKQDLVKTGTTGYTLTDRTSRQVVTFNADGVATSVADRNGNSTTLNSYTAGVPATVVSTAGPTGARTAALSFNGSTLATTITQTADQYNTRTVKYQRTPPETSPGSRTLPETRRPSPIPAMT</sequence>
<dbReference type="RefSeq" id="WP_286345586.1">
    <property type="nucleotide sequence ID" value="NZ_AP027732.1"/>
</dbReference>
<feature type="region of interest" description="Disordered" evidence="1">
    <location>
        <begin position="237"/>
        <end position="264"/>
    </location>
</feature>
<accession>A0ABM8GKA4</accession>
<keyword evidence="4" id="KW-1185">Reference proteome</keyword>
<evidence type="ECO:0000256" key="2">
    <source>
        <dbReference type="SAM" id="SignalP"/>
    </source>
</evidence>
<feature type="compositionally biased region" description="Polar residues" evidence="1">
    <location>
        <begin position="237"/>
        <end position="248"/>
    </location>
</feature>
<evidence type="ECO:0000313" key="3">
    <source>
        <dbReference type="EMBL" id="BDZ48627.1"/>
    </source>
</evidence>
<evidence type="ECO:0000256" key="1">
    <source>
        <dbReference type="SAM" id="MobiDB-lite"/>
    </source>
</evidence>
<reference evidence="4" key="1">
    <citation type="journal article" date="2019" name="Int. J. Syst. Evol. Microbiol.">
        <title>The Global Catalogue of Microorganisms (GCM) 10K type strain sequencing project: providing services to taxonomists for standard genome sequencing and annotation.</title>
        <authorList>
            <consortium name="The Broad Institute Genomics Platform"/>
            <consortium name="The Broad Institute Genome Sequencing Center for Infectious Disease"/>
            <person name="Wu L."/>
            <person name="Ma J."/>
        </authorList>
    </citation>
    <scope>NUCLEOTIDE SEQUENCE [LARGE SCALE GENOMIC DNA]</scope>
    <source>
        <strain evidence="4">NBRC 108728</strain>
    </source>
</reference>
<protein>
    <submittedName>
        <fullName evidence="3">Uncharacterized protein</fullName>
    </submittedName>
</protein>
<name>A0ABM8GKA4_9MICO</name>
<evidence type="ECO:0000313" key="4">
    <source>
        <dbReference type="Proteomes" id="UP001321486"/>
    </source>
</evidence>
<organism evidence="3 4">
    <name type="scientific">Frondihabitans sucicola</name>
    <dbReference type="NCBI Taxonomy" id="1268041"/>
    <lineage>
        <taxon>Bacteria</taxon>
        <taxon>Bacillati</taxon>
        <taxon>Actinomycetota</taxon>
        <taxon>Actinomycetes</taxon>
        <taxon>Micrococcales</taxon>
        <taxon>Microbacteriaceae</taxon>
        <taxon>Frondihabitans</taxon>
    </lineage>
</organism>
<gene>
    <name evidence="3" type="ORF">GCM10025867_08680</name>
</gene>
<keyword evidence="2" id="KW-0732">Signal</keyword>
<dbReference type="EMBL" id="AP027732">
    <property type="protein sequence ID" value="BDZ48627.1"/>
    <property type="molecule type" value="Genomic_DNA"/>
</dbReference>
<feature type="chain" id="PRO_5047433537" evidence="2">
    <location>
        <begin position="19"/>
        <end position="264"/>
    </location>
</feature>